<keyword evidence="4" id="KW-0804">Transcription</keyword>
<feature type="region of interest" description="Disordered" evidence="6">
    <location>
        <begin position="15"/>
        <end position="36"/>
    </location>
</feature>
<evidence type="ECO:0000313" key="7">
    <source>
        <dbReference type="EMBL" id="GAU21456.1"/>
    </source>
</evidence>
<dbReference type="AlphaFoldDB" id="A0A2Z6LRZ0"/>
<proteinExistence type="inferred from homology"/>
<organism evidence="7 8">
    <name type="scientific">Trifolium subterraneum</name>
    <name type="common">Subterranean clover</name>
    <dbReference type="NCBI Taxonomy" id="3900"/>
    <lineage>
        <taxon>Eukaryota</taxon>
        <taxon>Viridiplantae</taxon>
        <taxon>Streptophyta</taxon>
        <taxon>Embryophyta</taxon>
        <taxon>Tracheophyta</taxon>
        <taxon>Spermatophyta</taxon>
        <taxon>Magnoliopsida</taxon>
        <taxon>eudicotyledons</taxon>
        <taxon>Gunneridae</taxon>
        <taxon>Pentapetalae</taxon>
        <taxon>rosids</taxon>
        <taxon>fabids</taxon>
        <taxon>Fabales</taxon>
        <taxon>Fabaceae</taxon>
        <taxon>Papilionoideae</taxon>
        <taxon>50 kb inversion clade</taxon>
        <taxon>NPAAA clade</taxon>
        <taxon>Hologalegina</taxon>
        <taxon>IRL clade</taxon>
        <taxon>Trifolieae</taxon>
        <taxon>Trifolium</taxon>
    </lineage>
</organism>
<comment type="similarity">
    <text evidence="1">Belongs to the bZIP family.</text>
</comment>
<protein>
    <submittedName>
        <fullName evidence="7">Uncharacterized protein</fullName>
    </submittedName>
</protein>
<dbReference type="EMBL" id="DF973229">
    <property type="protein sequence ID" value="GAU21456.1"/>
    <property type="molecule type" value="Genomic_DNA"/>
</dbReference>
<gene>
    <name evidence="7" type="ORF">TSUD_32870</name>
</gene>
<name>A0A2Z6LRZ0_TRISU</name>
<feature type="region of interest" description="Disordered" evidence="6">
    <location>
        <begin position="126"/>
        <end position="222"/>
    </location>
</feature>
<feature type="compositionally biased region" description="Polar residues" evidence="6">
    <location>
        <begin position="126"/>
        <end position="143"/>
    </location>
</feature>
<feature type="region of interest" description="Disordered" evidence="6">
    <location>
        <begin position="70"/>
        <end position="93"/>
    </location>
</feature>
<evidence type="ECO:0000256" key="6">
    <source>
        <dbReference type="SAM" id="MobiDB-lite"/>
    </source>
</evidence>
<dbReference type="Proteomes" id="UP000242715">
    <property type="component" value="Unassembled WGS sequence"/>
</dbReference>
<keyword evidence="3" id="KW-0238">DNA-binding</keyword>
<reference evidence="8" key="1">
    <citation type="journal article" date="2017" name="Front. Plant Sci.">
        <title>Climate Clever Clovers: New Paradigm to Reduce the Environmental Footprint of Ruminants by Breeding Low Methanogenic Forages Utilizing Haplotype Variation.</title>
        <authorList>
            <person name="Kaur P."/>
            <person name="Appels R."/>
            <person name="Bayer P.E."/>
            <person name="Keeble-Gagnere G."/>
            <person name="Wang J."/>
            <person name="Hirakawa H."/>
            <person name="Shirasawa K."/>
            <person name="Vercoe P."/>
            <person name="Stefanova K."/>
            <person name="Durmic Z."/>
            <person name="Nichols P."/>
            <person name="Revell C."/>
            <person name="Isobe S.N."/>
            <person name="Edwards D."/>
            <person name="Erskine W."/>
        </authorList>
    </citation>
    <scope>NUCLEOTIDE SEQUENCE [LARGE SCALE GENOMIC DNA]</scope>
    <source>
        <strain evidence="8">cv. Daliak</strain>
    </source>
</reference>
<dbReference type="PANTHER" id="PTHR46408">
    <property type="entry name" value="BASIC LEUCINE ZIPPER 63"/>
    <property type="match status" value="1"/>
</dbReference>
<evidence type="ECO:0000256" key="3">
    <source>
        <dbReference type="ARBA" id="ARBA00023125"/>
    </source>
</evidence>
<keyword evidence="5" id="KW-0539">Nucleus</keyword>
<keyword evidence="8" id="KW-1185">Reference proteome</keyword>
<evidence type="ECO:0000256" key="2">
    <source>
        <dbReference type="ARBA" id="ARBA00023015"/>
    </source>
</evidence>
<evidence type="ECO:0000256" key="4">
    <source>
        <dbReference type="ARBA" id="ARBA00023163"/>
    </source>
</evidence>
<dbReference type="GO" id="GO:0003677">
    <property type="term" value="F:DNA binding"/>
    <property type="evidence" value="ECO:0007669"/>
    <property type="project" value="UniProtKB-KW"/>
</dbReference>
<evidence type="ECO:0000313" key="8">
    <source>
        <dbReference type="Proteomes" id="UP000242715"/>
    </source>
</evidence>
<sequence>MDRVFSVDEIPDHLWSPQIHVSGGGAADEQSSNMSRSASEWAFQRFLQEAATSPLSSSVADDNVVETAPLPKKDDAAVLNNGPPLPHPPPVNVDSEEYRRAVLKSKLSLACAAVAMTRGSLTKSQDLATFSENGSQSSNQVGPQPSFEGSAPPGNDPPILQDKDAKVPPAIPSIPPVQKKTVVATRPSTSGSSREQSDDDEAEGETYMNDNTDPTDVKRVRR</sequence>
<keyword evidence="2" id="KW-0805">Transcription regulation</keyword>
<dbReference type="OrthoDB" id="664875at2759"/>
<evidence type="ECO:0000256" key="5">
    <source>
        <dbReference type="ARBA" id="ARBA00023242"/>
    </source>
</evidence>
<evidence type="ECO:0000256" key="1">
    <source>
        <dbReference type="ARBA" id="ARBA00007163"/>
    </source>
</evidence>
<dbReference type="PANTHER" id="PTHR46408:SF10">
    <property type="entry name" value="BASIC LEUCINE ZIPPER 63"/>
    <property type="match status" value="1"/>
</dbReference>
<accession>A0A2Z6LRZ0</accession>